<evidence type="ECO:0000256" key="2">
    <source>
        <dbReference type="ARBA" id="ARBA00022737"/>
    </source>
</evidence>
<dbReference type="PANTHER" id="PTHR46156">
    <property type="entry name" value="CCCH ZINGC FINGER"/>
    <property type="match status" value="1"/>
</dbReference>
<feature type="domain" description="C3H1-type" evidence="12">
    <location>
        <begin position="634"/>
        <end position="660"/>
    </location>
</feature>
<feature type="zinc finger region" description="C3H1-type" evidence="10">
    <location>
        <begin position="610"/>
        <end position="633"/>
    </location>
</feature>
<gene>
    <name evidence="13" type="ORF">GDO54_011608</name>
</gene>
<keyword evidence="1 10" id="KW-0479">Metal-binding</keyword>
<evidence type="ECO:0000256" key="1">
    <source>
        <dbReference type="ARBA" id="ARBA00022723"/>
    </source>
</evidence>
<keyword evidence="2" id="KW-0677">Repeat</keyword>
<dbReference type="PROSITE" id="PS50103">
    <property type="entry name" value="ZF_C3H1"/>
    <property type="match status" value="5"/>
</dbReference>
<feature type="region of interest" description="Disordered" evidence="11">
    <location>
        <begin position="183"/>
        <end position="228"/>
    </location>
</feature>
<dbReference type="EMBL" id="DYDO01000005">
    <property type="protein sequence ID" value="DBA23893.1"/>
    <property type="molecule type" value="Genomic_DNA"/>
</dbReference>
<feature type="compositionally biased region" description="Polar residues" evidence="11">
    <location>
        <begin position="129"/>
        <end position="139"/>
    </location>
</feature>
<protein>
    <recommendedName>
        <fullName evidence="8">Zinc finger CCCH domain-containing protein 3</fullName>
    </recommendedName>
    <alternativeName>
        <fullName evidence="9">Smad-interacting CPSF-like factor</fullName>
    </alternativeName>
</protein>
<evidence type="ECO:0000256" key="5">
    <source>
        <dbReference type="ARBA" id="ARBA00023125"/>
    </source>
</evidence>
<evidence type="ECO:0000259" key="12">
    <source>
        <dbReference type="PROSITE" id="PS50103"/>
    </source>
</evidence>
<dbReference type="FunFam" id="4.10.1000.10:FF:000008">
    <property type="entry name" value="zinc finger CCCH domain-containing protein 3"/>
    <property type="match status" value="1"/>
</dbReference>
<feature type="region of interest" description="Disordered" evidence="11">
    <location>
        <begin position="243"/>
        <end position="402"/>
    </location>
</feature>
<dbReference type="InterPro" id="IPR036855">
    <property type="entry name" value="Znf_CCCH_sf"/>
</dbReference>
<keyword evidence="14" id="KW-1185">Reference proteome</keyword>
<keyword evidence="4 10" id="KW-0862">Zinc</keyword>
<dbReference type="GO" id="GO:0003677">
    <property type="term" value="F:DNA binding"/>
    <property type="evidence" value="ECO:0007669"/>
    <property type="project" value="UniProtKB-KW"/>
</dbReference>
<feature type="region of interest" description="Disordered" evidence="11">
    <location>
        <begin position="707"/>
        <end position="801"/>
    </location>
</feature>
<reference evidence="13" key="1">
    <citation type="thesis" date="2020" institute="ProQuest LLC" country="789 East Eisenhower Parkway, Ann Arbor, MI, USA">
        <title>Comparative Genomics and Chromosome Evolution.</title>
        <authorList>
            <person name="Mudd A.B."/>
        </authorList>
    </citation>
    <scope>NUCLEOTIDE SEQUENCE</scope>
    <source>
        <strain evidence="13">1538</strain>
        <tissue evidence="13">Blood</tissue>
    </source>
</reference>
<feature type="zinc finger region" description="C3H1-type" evidence="10">
    <location>
        <begin position="634"/>
        <end position="660"/>
    </location>
</feature>
<dbReference type="SUPFAM" id="SSF90229">
    <property type="entry name" value="CCCH zinc finger"/>
    <property type="match status" value="1"/>
</dbReference>
<sequence>MEAERENLRRQIQQLQGLISRHKNIHGDAPASTAPAHSRWRNPLQPQYRPRVPFHGGAALPGYQPRQPGLTSTWRAQYSLVNKTSHGAEQKVAPPMVVPSKPASNLPNKAYAPASKQKGNLTAIHNNKTESQPSLSTQKKLPDEAALPSTSAEWGGKLRKTTQVPPGDPCRTSVRVIAQNLSNATQGSAGTLPSSNKPPNSLPNAGTIKKRPIPAPLSPPKNTLPVVSPAKVLRSSKTKYTWVATSPKSDLAVRKVSPSTKKVNEKIKSPSSGNATKSKKNSPHQKCAPKNRYKWKAPPTTGTVSAPLTSSLGANNKTVQRPQTPESKSSHPPGGAASFRDSGNSSYKVKSRTKLVRRRSTSRSPVEKKSSPLAPLTVKSRYVLRRKSSPRVKSPVTVKRSSPRGLIHLSKHRLRRLPPTRPQSPAVREGISSSSVKSPSASRVIKTRYRIVKKSGSPPVVSFPLSTFSPFSYWKNRVLLLNRARQLSLARRTQPQQRWRKSLRCIEGTIYQVSANKLSKTWSPGTASKSALKTGKTDLSSISPNILHSSRISTPTRYLASRAIQRSLAIIRQAQQKKSKKEYCMYYNRFGRCNRGDSCPFIHDPEKVAVCTMFLRGTCKKTDGTCPFSHKVSKEKMPVCSYFLKGICHKTDCPYSHVYVSRKAEVCQDFLKGYCPMGAKCKKKHTLLCPHYARDGTCPNGSKCKLQHRQRKRQTDNQTSTPSCKQRKKAKEDSGEQPSAQDPDNVPPCDGGHSGHSTGLNNCPSFISLRSSPSSESTPASSKTKPATEDTGKPLQIKPRL</sequence>
<proteinExistence type="predicted"/>
<feature type="compositionally biased region" description="Basic residues" evidence="11">
    <location>
        <begin position="349"/>
        <end position="361"/>
    </location>
</feature>
<comment type="subunit">
    <text evidence="7">Interacts with SMAD1, SMAD3, SMAD4, CPSF2 and CPSF3.</text>
</comment>
<feature type="domain" description="C3H1-type" evidence="12">
    <location>
        <begin position="578"/>
        <end position="606"/>
    </location>
</feature>
<evidence type="ECO:0000256" key="6">
    <source>
        <dbReference type="ARBA" id="ARBA00057285"/>
    </source>
</evidence>
<feature type="domain" description="C3H1-type" evidence="12">
    <location>
        <begin position="689"/>
        <end position="711"/>
    </location>
</feature>
<evidence type="ECO:0000256" key="8">
    <source>
        <dbReference type="ARBA" id="ARBA00071600"/>
    </source>
</evidence>
<feature type="compositionally biased region" description="Basic residues" evidence="11">
    <location>
        <begin position="277"/>
        <end position="295"/>
    </location>
</feature>
<evidence type="ECO:0000313" key="14">
    <source>
        <dbReference type="Proteomes" id="UP001181693"/>
    </source>
</evidence>
<dbReference type="GO" id="GO:0005634">
    <property type="term" value="C:nucleus"/>
    <property type="evidence" value="ECO:0007669"/>
    <property type="project" value="TreeGrafter"/>
</dbReference>
<feature type="zinc finger region" description="C3H1-type" evidence="10">
    <location>
        <begin position="661"/>
        <end position="688"/>
    </location>
</feature>
<feature type="compositionally biased region" description="Low complexity" evidence="11">
    <location>
        <begin position="764"/>
        <end position="782"/>
    </location>
</feature>
<evidence type="ECO:0000313" key="13">
    <source>
        <dbReference type="EMBL" id="DBA23893.1"/>
    </source>
</evidence>
<feature type="domain" description="C3H1-type" evidence="12">
    <location>
        <begin position="610"/>
        <end position="633"/>
    </location>
</feature>
<dbReference type="GO" id="GO:0008270">
    <property type="term" value="F:zinc ion binding"/>
    <property type="evidence" value="ECO:0007669"/>
    <property type="project" value="UniProtKB-KW"/>
</dbReference>
<keyword evidence="5" id="KW-0238">DNA-binding</keyword>
<feature type="zinc finger region" description="C3H1-type" evidence="10">
    <location>
        <begin position="689"/>
        <end position="711"/>
    </location>
</feature>
<dbReference type="Proteomes" id="UP001181693">
    <property type="component" value="Unassembled WGS sequence"/>
</dbReference>
<feature type="domain" description="C3H1-type" evidence="12">
    <location>
        <begin position="661"/>
        <end position="688"/>
    </location>
</feature>
<evidence type="ECO:0000256" key="3">
    <source>
        <dbReference type="ARBA" id="ARBA00022771"/>
    </source>
</evidence>
<feature type="compositionally biased region" description="Low complexity" evidence="11">
    <location>
        <begin position="192"/>
        <end position="204"/>
    </location>
</feature>
<feature type="compositionally biased region" description="Polar residues" evidence="11">
    <location>
        <begin position="300"/>
        <end position="327"/>
    </location>
</feature>
<evidence type="ECO:0000256" key="7">
    <source>
        <dbReference type="ARBA" id="ARBA00064187"/>
    </source>
</evidence>
<dbReference type="SMART" id="SM00356">
    <property type="entry name" value="ZnF_C3H1"/>
    <property type="match status" value="5"/>
</dbReference>
<feature type="zinc finger region" description="C3H1-type" evidence="10">
    <location>
        <begin position="578"/>
        <end position="606"/>
    </location>
</feature>
<dbReference type="PANTHER" id="PTHR46156:SF1">
    <property type="entry name" value="ZINC FINGER CCCH DOMAIN-CONTAINING PROTEIN 3"/>
    <property type="match status" value="1"/>
</dbReference>
<comment type="caution">
    <text evidence="13">The sequence shown here is derived from an EMBL/GenBank/DDBJ whole genome shotgun (WGS) entry which is preliminary data.</text>
</comment>
<evidence type="ECO:0000256" key="11">
    <source>
        <dbReference type="SAM" id="MobiDB-lite"/>
    </source>
</evidence>
<evidence type="ECO:0000256" key="9">
    <source>
        <dbReference type="ARBA" id="ARBA00079564"/>
    </source>
</evidence>
<dbReference type="InterPro" id="IPR000571">
    <property type="entry name" value="Znf_CCCH"/>
</dbReference>
<feature type="region of interest" description="Disordered" evidence="11">
    <location>
        <begin position="416"/>
        <end position="439"/>
    </location>
</feature>
<feature type="region of interest" description="Disordered" evidence="11">
    <location>
        <begin position="129"/>
        <end position="169"/>
    </location>
</feature>
<dbReference type="Pfam" id="PF00642">
    <property type="entry name" value="zf-CCCH"/>
    <property type="match status" value="1"/>
</dbReference>
<dbReference type="AlphaFoldDB" id="A0AAV3AAL5"/>
<accession>A0AAV3AAL5</accession>
<organism evidence="13 14">
    <name type="scientific">Pyxicephalus adspersus</name>
    <name type="common">African bullfrog</name>
    <dbReference type="NCBI Taxonomy" id="30357"/>
    <lineage>
        <taxon>Eukaryota</taxon>
        <taxon>Metazoa</taxon>
        <taxon>Chordata</taxon>
        <taxon>Craniata</taxon>
        <taxon>Vertebrata</taxon>
        <taxon>Euteleostomi</taxon>
        <taxon>Amphibia</taxon>
        <taxon>Batrachia</taxon>
        <taxon>Anura</taxon>
        <taxon>Neobatrachia</taxon>
        <taxon>Ranoidea</taxon>
        <taxon>Pyxicephalidae</taxon>
        <taxon>Pyxicephalinae</taxon>
        <taxon>Pyxicephalus</taxon>
    </lineage>
</organism>
<evidence type="ECO:0000256" key="10">
    <source>
        <dbReference type="PROSITE-ProRule" id="PRU00723"/>
    </source>
</evidence>
<dbReference type="Gene3D" id="4.10.1000.10">
    <property type="entry name" value="Zinc finger, CCCH-type"/>
    <property type="match status" value="3"/>
</dbReference>
<feature type="region of interest" description="Disordered" evidence="11">
    <location>
        <begin position="17"/>
        <end position="46"/>
    </location>
</feature>
<keyword evidence="3 10" id="KW-0863">Zinc-finger</keyword>
<name>A0AAV3AAL5_PYXAD</name>
<comment type="function">
    <text evidence="6">Required for the export of polyadenylated mRNAs from the nucleus. Enhances ACVR1B-induced SMAD-dependent transcription. Binds to single-stranded DNA but not to double-stranded DNA in vitro. Involved in RNA cleavage.</text>
</comment>
<evidence type="ECO:0000256" key="4">
    <source>
        <dbReference type="ARBA" id="ARBA00022833"/>
    </source>
</evidence>
<dbReference type="FunFam" id="4.10.1000.10:FF:000022">
    <property type="entry name" value="Zinc finger CCCH domain-containing protein 7"/>
    <property type="match status" value="1"/>
</dbReference>